<keyword evidence="4" id="KW-1185">Reference proteome</keyword>
<dbReference type="AlphaFoldDB" id="A0A0N4XHF1"/>
<dbReference type="Proteomes" id="UP000271162">
    <property type="component" value="Unassembled WGS sequence"/>
</dbReference>
<dbReference type="EMBL" id="UYSL01001897">
    <property type="protein sequence ID" value="VDL65543.1"/>
    <property type="molecule type" value="Genomic_DNA"/>
</dbReference>
<evidence type="ECO:0000256" key="2">
    <source>
        <dbReference type="SAM" id="MobiDB-lite"/>
    </source>
</evidence>
<evidence type="ECO:0000256" key="1">
    <source>
        <dbReference type="SAM" id="Coils"/>
    </source>
</evidence>
<accession>A0A0N4XHF1</accession>
<evidence type="ECO:0000313" key="4">
    <source>
        <dbReference type="Proteomes" id="UP000271162"/>
    </source>
</evidence>
<evidence type="ECO:0000313" key="5">
    <source>
        <dbReference type="WBParaSite" id="NBR_0000195301-mRNA-1"/>
    </source>
</evidence>
<evidence type="ECO:0000313" key="3">
    <source>
        <dbReference type="EMBL" id="VDL65543.1"/>
    </source>
</evidence>
<sequence length="179" mass="20175">MVRTRASNIPAKQRSRGDSDASTQPGVPLRNIAEDSSVPSYVKDIIDLLAETREEIKDLKRINKELAQQKFVPRRKVQLGQRNLPQYLNDMMRRRVEIWNKAMQQNTTDDWNKYKAVNPGDITKIYRYVSSRKGANSIPCLVSGEGKCREERQLGTTSCGASMLSHNGTCTVVSKGGNF</sequence>
<keyword evidence="1" id="KW-0175">Coiled coil</keyword>
<feature type="coiled-coil region" evidence="1">
    <location>
        <begin position="42"/>
        <end position="69"/>
    </location>
</feature>
<gene>
    <name evidence="3" type="ORF">NBR_LOCUS1954</name>
</gene>
<reference evidence="3 4" key="2">
    <citation type="submission" date="2018-11" db="EMBL/GenBank/DDBJ databases">
        <authorList>
            <consortium name="Pathogen Informatics"/>
        </authorList>
    </citation>
    <scope>NUCLEOTIDE SEQUENCE [LARGE SCALE GENOMIC DNA]</scope>
</reference>
<name>A0A0N4XHF1_NIPBR</name>
<reference evidence="5" key="1">
    <citation type="submission" date="2017-02" db="UniProtKB">
        <authorList>
            <consortium name="WormBaseParasite"/>
        </authorList>
    </citation>
    <scope>IDENTIFICATION</scope>
</reference>
<proteinExistence type="predicted"/>
<feature type="region of interest" description="Disordered" evidence="2">
    <location>
        <begin position="1"/>
        <end position="31"/>
    </location>
</feature>
<dbReference type="WBParaSite" id="NBR_0000195301-mRNA-1">
    <property type="protein sequence ID" value="NBR_0000195301-mRNA-1"/>
    <property type="gene ID" value="NBR_0000195301"/>
</dbReference>
<protein>
    <submittedName>
        <fullName evidence="5">Astacin domain-containing protein</fullName>
    </submittedName>
</protein>
<organism evidence="5">
    <name type="scientific">Nippostrongylus brasiliensis</name>
    <name type="common">Rat hookworm</name>
    <dbReference type="NCBI Taxonomy" id="27835"/>
    <lineage>
        <taxon>Eukaryota</taxon>
        <taxon>Metazoa</taxon>
        <taxon>Ecdysozoa</taxon>
        <taxon>Nematoda</taxon>
        <taxon>Chromadorea</taxon>
        <taxon>Rhabditida</taxon>
        <taxon>Rhabditina</taxon>
        <taxon>Rhabditomorpha</taxon>
        <taxon>Strongyloidea</taxon>
        <taxon>Heligmosomidae</taxon>
        <taxon>Nippostrongylus</taxon>
    </lineage>
</organism>